<protein>
    <recommendedName>
        <fullName evidence="9">Transcriptional regulatory protein</fullName>
    </recommendedName>
</protein>
<evidence type="ECO:0000259" key="11">
    <source>
        <dbReference type="PROSITE" id="PS50110"/>
    </source>
</evidence>
<gene>
    <name evidence="12" type="ORF">EDD42_0764</name>
</gene>
<dbReference type="Pfam" id="PF00072">
    <property type="entry name" value="Response_reg"/>
    <property type="match status" value="1"/>
</dbReference>
<dbReference type="Proteomes" id="UP000266915">
    <property type="component" value="Unassembled WGS sequence"/>
</dbReference>
<dbReference type="GO" id="GO:0005737">
    <property type="term" value="C:cytoplasm"/>
    <property type="evidence" value="ECO:0007669"/>
    <property type="project" value="UniProtKB-SubCell"/>
</dbReference>
<reference evidence="12 13" key="1">
    <citation type="submission" date="2018-11" db="EMBL/GenBank/DDBJ databases">
        <title>Sequencing the genomes of 1000 actinobacteria strains.</title>
        <authorList>
            <person name="Klenk H.-P."/>
        </authorList>
    </citation>
    <scope>NUCLEOTIDE SEQUENCE [LARGE SCALE GENOMIC DNA]</scope>
    <source>
        <strain evidence="12 13">DSM 14012</strain>
    </source>
</reference>
<proteinExistence type="predicted"/>
<keyword evidence="3 10" id="KW-0597">Phosphoprotein</keyword>
<sequence length="235" mass="25615">MSERIRVLVVEDEPIAQQAHASYLRRVEGFELAAVAGDAATAMQALRAAAAHRSPDDRIDLVLLDLNLPDAHGLELCRRIRTAGIDVDVIAITAARDLRIVRAAVSAGVVQYLIKPFAFPAFADKLEAYRSFRHTMSAEGSVASQHEVDLTLATLRAPSSRPQLAKGLSEDTLRLVSDLLRQATGPLSASEAAAAGSLSRVTARRYLEYLAETGAVERSPRYGTPGRPELEYRWR</sequence>
<evidence type="ECO:0000256" key="3">
    <source>
        <dbReference type="ARBA" id="ARBA00022553"/>
    </source>
</evidence>
<evidence type="ECO:0000313" key="13">
    <source>
        <dbReference type="Proteomes" id="UP000266915"/>
    </source>
</evidence>
<dbReference type="EMBL" id="RKHL01000001">
    <property type="protein sequence ID" value="ROR80721.1"/>
    <property type="molecule type" value="Genomic_DNA"/>
</dbReference>
<dbReference type="InterPro" id="IPR036388">
    <property type="entry name" value="WH-like_DNA-bd_sf"/>
</dbReference>
<comment type="subcellular location">
    <subcellularLocation>
        <location evidence="1 9">Cytoplasm</location>
    </subcellularLocation>
</comment>
<keyword evidence="6 9" id="KW-0238">DNA-binding</keyword>
<evidence type="ECO:0000256" key="5">
    <source>
        <dbReference type="ARBA" id="ARBA00023015"/>
    </source>
</evidence>
<dbReference type="Gene3D" id="3.40.50.2300">
    <property type="match status" value="1"/>
</dbReference>
<evidence type="ECO:0000256" key="8">
    <source>
        <dbReference type="ARBA" id="ARBA00023163"/>
    </source>
</evidence>
<name>A0A3N2BZQ5_9MICO</name>
<dbReference type="SMART" id="SM00448">
    <property type="entry name" value="REC"/>
    <property type="match status" value="1"/>
</dbReference>
<evidence type="ECO:0000256" key="2">
    <source>
        <dbReference type="ARBA" id="ARBA00022490"/>
    </source>
</evidence>
<evidence type="ECO:0000313" key="12">
    <source>
        <dbReference type="EMBL" id="ROR80721.1"/>
    </source>
</evidence>
<dbReference type="GO" id="GO:0000156">
    <property type="term" value="F:phosphorelay response regulator activity"/>
    <property type="evidence" value="ECO:0007669"/>
    <property type="project" value="TreeGrafter"/>
</dbReference>
<evidence type="ECO:0000256" key="1">
    <source>
        <dbReference type="ARBA" id="ARBA00004496"/>
    </source>
</evidence>
<keyword evidence="4 9" id="KW-0902">Two-component regulatory system</keyword>
<accession>A0A3N2BZQ5</accession>
<evidence type="ECO:0000256" key="10">
    <source>
        <dbReference type="PROSITE-ProRule" id="PRU00169"/>
    </source>
</evidence>
<feature type="modified residue" description="4-aspartylphosphate" evidence="10">
    <location>
        <position position="65"/>
    </location>
</feature>
<evidence type="ECO:0000256" key="6">
    <source>
        <dbReference type="ARBA" id="ARBA00023125"/>
    </source>
</evidence>
<evidence type="ECO:0000256" key="9">
    <source>
        <dbReference type="PIRNR" id="PIRNR006171"/>
    </source>
</evidence>
<dbReference type="GO" id="GO:0003677">
    <property type="term" value="F:DNA binding"/>
    <property type="evidence" value="ECO:0007669"/>
    <property type="project" value="UniProtKB-KW"/>
</dbReference>
<dbReference type="InterPro" id="IPR051271">
    <property type="entry name" value="2C-system_Tx_regulators"/>
</dbReference>
<dbReference type="PIRSF" id="PIRSF006171">
    <property type="entry name" value="RR_citrat_malat"/>
    <property type="match status" value="1"/>
</dbReference>
<dbReference type="GO" id="GO:0003700">
    <property type="term" value="F:DNA-binding transcription factor activity"/>
    <property type="evidence" value="ECO:0007669"/>
    <property type="project" value="InterPro"/>
</dbReference>
<evidence type="ECO:0000256" key="7">
    <source>
        <dbReference type="ARBA" id="ARBA00023159"/>
    </source>
</evidence>
<dbReference type="Gene3D" id="1.10.10.10">
    <property type="entry name" value="Winged helix-like DNA-binding domain superfamily/Winged helix DNA-binding domain"/>
    <property type="match status" value="1"/>
</dbReference>
<evidence type="ECO:0000256" key="4">
    <source>
        <dbReference type="ARBA" id="ARBA00023012"/>
    </source>
</evidence>
<keyword evidence="13" id="KW-1185">Reference proteome</keyword>
<dbReference type="InterPro" id="IPR001789">
    <property type="entry name" value="Sig_transdc_resp-reg_receiver"/>
</dbReference>
<dbReference type="InterPro" id="IPR024187">
    <property type="entry name" value="Sig_transdc_resp-reg_cit/mal"/>
</dbReference>
<dbReference type="InterPro" id="IPR036390">
    <property type="entry name" value="WH_DNA-bd_sf"/>
</dbReference>
<organism evidence="12 13">
    <name type="scientific">Plantibacter flavus</name>
    <dbReference type="NCBI Taxonomy" id="150123"/>
    <lineage>
        <taxon>Bacteria</taxon>
        <taxon>Bacillati</taxon>
        <taxon>Actinomycetota</taxon>
        <taxon>Actinomycetes</taxon>
        <taxon>Micrococcales</taxon>
        <taxon>Microbacteriaceae</taxon>
        <taxon>Plantibacter</taxon>
    </lineage>
</organism>
<dbReference type="AlphaFoldDB" id="A0A3N2BZQ5"/>
<keyword evidence="7 9" id="KW-0010">Activator</keyword>
<dbReference type="PANTHER" id="PTHR45526">
    <property type="entry name" value="TRANSCRIPTIONAL REGULATORY PROTEIN DPIA"/>
    <property type="match status" value="1"/>
</dbReference>
<keyword evidence="8 9" id="KW-0804">Transcription</keyword>
<dbReference type="InterPro" id="IPR011006">
    <property type="entry name" value="CheY-like_superfamily"/>
</dbReference>
<keyword evidence="5 9" id="KW-0805">Transcription regulation</keyword>
<keyword evidence="2 9" id="KW-0963">Cytoplasm</keyword>
<dbReference type="SUPFAM" id="SSF46785">
    <property type="entry name" value="Winged helix' DNA-binding domain"/>
    <property type="match status" value="1"/>
</dbReference>
<feature type="domain" description="Response regulatory" evidence="11">
    <location>
        <begin position="6"/>
        <end position="130"/>
    </location>
</feature>
<dbReference type="RefSeq" id="WP_085511819.1">
    <property type="nucleotide sequence ID" value="NZ_FXAP01000003.1"/>
</dbReference>
<dbReference type="PROSITE" id="PS50110">
    <property type="entry name" value="RESPONSE_REGULATORY"/>
    <property type="match status" value="1"/>
</dbReference>
<comment type="caution">
    <text evidence="12">The sequence shown here is derived from an EMBL/GenBank/DDBJ whole genome shotgun (WGS) entry which is preliminary data.</text>
</comment>
<dbReference type="PANTHER" id="PTHR45526:SF1">
    <property type="entry name" value="TRANSCRIPTIONAL REGULATORY PROTEIN DCUR-RELATED"/>
    <property type="match status" value="1"/>
</dbReference>
<dbReference type="SUPFAM" id="SSF52172">
    <property type="entry name" value="CheY-like"/>
    <property type="match status" value="1"/>
</dbReference>